<reference evidence="1 2" key="1">
    <citation type="submission" date="2015-12" db="EMBL/GenBank/DDBJ databases">
        <title>Complete Genome Sequence of the Pseudomonas putida phage YMC11/06/C171_PPU_BP.</title>
        <authorList>
            <person name="Jeon J."/>
            <person name="Yong D."/>
            <person name="Lee K."/>
        </authorList>
    </citation>
    <scope>NUCLEOTIDE SEQUENCE [LARGE SCALE GENOMIC DNA]</scope>
</reference>
<organism evidence="1 2">
    <name type="scientific">Pseudomonas phage YMC11/06/C171_PPU_BP</name>
    <dbReference type="NCBI Taxonomy" id="1777063"/>
    <lineage>
        <taxon>Viruses</taxon>
        <taxon>Duplodnaviria</taxon>
        <taxon>Heunggongvirae</taxon>
        <taxon>Uroviricota</taxon>
        <taxon>Caudoviricetes</taxon>
        <taxon>Autographivirales</taxon>
        <taxon>Autoscriptoviridae</taxon>
        <taxon>Corkvirinae</taxon>
        <taxon>Kantovirus</taxon>
        <taxon>Kantovirus C171</taxon>
    </lineage>
</organism>
<protein>
    <submittedName>
        <fullName evidence="1">Uncharacterized protein</fullName>
    </submittedName>
</protein>
<dbReference type="EMBL" id="KU310944">
    <property type="protein sequence ID" value="AMO43644.1"/>
    <property type="molecule type" value="Genomic_DNA"/>
</dbReference>
<dbReference type="RefSeq" id="YP_009275038.1">
    <property type="nucleotide sequence ID" value="NC_030923.1"/>
</dbReference>
<proteinExistence type="predicted"/>
<evidence type="ECO:0000313" key="2">
    <source>
        <dbReference type="Proteomes" id="UP000201907"/>
    </source>
</evidence>
<accession>A0A127KNI9</accession>
<dbReference type="GeneID" id="28801995"/>
<keyword evidence="2" id="KW-1185">Reference proteome</keyword>
<sequence>MLIYGRDVPSFEHRVKNEQPRGAFALTAVWPAGGQQGLQYLGNLD</sequence>
<dbReference type="KEGG" id="vg:28801995"/>
<name>A0A127KNI9_9CAUD</name>
<dbReference type="Proteomes" id="UP000201907">
    <property type="component" value="Segment"/>
</dbReference>
<evidence type="ECO:0000313" key="1">
    <source>
        <dbReference type="EMBL" id="AMO43644.1"/>
    </source>
</evidence>
<gene>
    <name evidence="1" type="ORF">C171_00200</name>
</gene>